<feature type="transmembrane region" description="Helical" evidence="1">
    <location>
        <begin position="283"/>
        <end position="305"/>
    </location>
</feature>
<feature type="transmembrane region" description="Helical" evidence="1">
    <location>
        <begin position="239"/>
        <end position="262"/>
    </location>
</feature>
<keyword evidence="1" id="KW-1133">Transmembrane helix</keyword>
<keyword evidence="1" id="KW-0812">Transmembrane</keyword>
<feature type="transmembrane region" description="Helical" evidence="1">
    <location>
        <begin position="178"/>
        <end position="199"/>
    </location>
</feature>
<protein>
    <submittedName>
        <fullName evidence="2">Uncharacterized protein</fullName>
    </submittedName>
</protein>
<accession>W7CCP9</accession>
<evidence type="ECO:0000256" key="1">
    <source>
        <dbReference type="SAM" id="Phobius"/>
    </source>
</evidence>
<dbReference type="STRING" id="1265861.BCAMP_12080"/>
<dbReference type="EMBL" id="AODH01000060">
    <property type="protein sequence ID" value="EUJ34990.1"/>
    <property type="molecule type" value="Genomic_DNA"/>
</dbReference>
<evidence type="ECO:0000313" key="3">
    <source>
        <dbReference type="Proteomes" id="UP000019243"/>
    </source>
</evidence>
<evidence type="ECO:0000313" key="2">
    <source>
        <dbReference type="EMBL" id="EUJ34990.1"/>
    </source>
</evidence>
<name>W7CCP9_9LIST</name>
<gene>
    <name evidence="2" type="ORF">BCAMP_12080</name>
</gene>
<organism evidence="2 3">
    <name type="scientific">Brochothrix campestris FSL F6-1037</name>
    <dbReference type="NCBI Taxonomy" id="1265861"/>
    <lineage>
        <taxon>Bacteria</taxon>
        <taxon>Bacillati</taxon>
        <taxon>Bacillota</taxon>
        <taxon>Bacilli</taxon>
        <taxon>Bacillales</taxon>
        <taxon>Listeriaceae</taxon>
        <taxon>Brochothrix</taxon>
    </lineage>
</organism>
<dbReference type="RefSeq" id="WP_035315659.1">
    <property type="nucleotide sequence ID" value="NZ_AODH01000060.1"/>
</dbReference>
<comment type="caution">
    <text evidence="2">The sequence shown here is derived from an EMBL/GenBank/DDBJ whole genome shotgun (WGS) entry which is preliminary data.</text>
</comment>
<dbReference type="Proteomes" id="UP000019243">
    <property type="component" value="Unassembled WGS sequence"/>
</dbReference>
<keyword evidence="3" id="KW-1185">Reference proteome</keyword>
<dbReference type="AlphaFoldDB" id="W7CCP9"/>
<feature type="transmembrane region" description="Helical" evidence="1">
    <location>
        <begin position="211"/>
        <end position="233"/>
    </location>
</feature>
<proteinExistence type="predicted"/>
<reference evidence="2 3" key="1">
    <citation type="submission" date="2012-12" db="EMBL/GenBank/DDBJ databases">
        <title>Novel taxa of Listeriaceae from agricultural environments in the United States.</title>
        <authorList>
            <person name="den Bakker H.C."/>
            <person name="Allred A."/>
            <person name="Warchocki S."/>
            <person name="Wright E.M."/>
            <person name="Burrell A."/>
            <person name="Nightingale K.K."/>
            <person name="Kephart D."/>
            <person name="Wiedmann M."/>
        </authorList>
    </citation>
    <scope>NUCLEOTIDE SEQUENCE [LARGE SCALE GENOMIC DNA]</scope>
    <source>
        <strain evidence="2 3">FSL F6-1037</strain>
    </source>
</reference>
<sequence>MKGKRKPNEQKEVKTVRDLKAELAKISEDKQTLYFDNTAIIKWANERLIANYKKERPPSQLQETSSETIDDEYYYYLENVTKKTSISNMPQLAKNASSSEIRDQFHSLLSMKGIDPSDFSQLINEETVVVDVPAMIINDIEGDAIKETSDVMYETYAINKAQLSHFLDNKQLSQRTRIISSVSLVLGLLLLGGATRFILKEQNDIKSALQPVTITTAVATFIIGIGSGLVLLMSNEMRWPVLLFISVPVVLAVSGILVLIVASKKKWQSIYDGKLGIYVKLPIIVHGLILPVLGLILLVTLIVIYQDNFFWFVITVSDARIISCLV</sequence>
<keyword evidence="1" id="KW-0472">Membrane</keyword>